<feature type="domain" description="GP-PDE" evidence="2">
    <location>
        <begin position="8"/>
        <end position="38"/>
    </location>
</feature>
<reference evidence="3" key="1">
    <citation type="submission" date="2018-05" db="EMBL/GenBank/DDBJ databases">
        <authorList>
            <person name="Lanie J.A."/>
            <person name="Ng W.-L."/>
            <person name="Kazmierczak K.M."/>
            <person name="Andrzejewski T.M."/>
            <person name="Davidsen T.M."/>
            <person name="Wayne K.J."/>
            <person name="Tettelin H."/>
            <person name="Glass J.I."/>
            <person name="Rusch D."/>
            <person name="Podicherti R."/>
            <person name="Tsui H.-C.T."/>
            <person name="Winkler M.E."/>
        </authorList>
    </citation>
    <scope>NUCLEOTIDE SEQUENCE</scope>
</reference>
<gene>
    <name evidence="3" type="ORF">METZ01_LOCUS461567</name>
</gene>
<evidence type="ECO:0000256" key="1">
    <source>
        <dbReference type="SAM" id="MobiDB-lite"/>
    </source>
</evidence>
<dbReference type="GO" id="GO:0008081">
    <property type="term" value="F:phosphoric diester hydrolase activity"/>
    <property type="evidence" value="ECO:0007669"/>
    <property type="project" value="InterPro"/>
</dbReference>
<dbReference type="InterPro" id="IPR030395">
    <property type="entry name" value="GP_PDE_dom"/>
</dbReference>
<dbReference type="AlphaFoldDB" id="A0A383AM86"/>
<sequence length="38" mass="4029">MPVSVMGTKIISHRGRTSKNSKDNSLQAVSDAIDLGVD</sequence>
<feature type="region of interest" description="Disordered" evidence="1">
    <location>
        <begin position="1"/>
        <end position="38"/>
    </location>
</feature>
<evidence type="ECO:0000313" key="3">
    <source>
        <dbReference type="EMBL" id="SVE08713.1"/>
    </source>
</evidence>
<accession>A0A383AM86</accession>
<evidence type="ECO:0000259" key="2">
    <source>
        <dbReference type="PROSITE" id="PS51704"/>
    </source>
</evidence>
<name>A0A383AM86_9ZZZZ</name>
<dbReference type="GO" id="GO:0006629">
    <property type="term" value="P:lipid metabolic process"/>
    <property type="evidence" value="ECO:0007669"/>
    <property type="project" value="InterPro"/>
</dbReference>
<feature type="non-terminal residue" evidence="3">
    <location>
        <position position="38"/>
    </location>
</feature>
<organism evidence="3">
    <name type="scientific">marine metagenome</name>
    <dbReference type="NCBI Taxonomy" id="408172"/>
    <lineage>
        <taxon>unclassified sequences</taxon>
        <taxon>metagenomes</taxon>
        <taxon>ecological metagenomes</taxon>
    </lineage>
</organism>
<dbReference type="PROSITE" id="PS51704">
    <property type="entry name" value="GP_PDE"/>
    <property type="match status" value="1"/>
</dbReference>
<protein>
    <recommendedName>
        <fullName evidence="2">GP-PDE domain-containing protein</fullName>
    </recommendedName>
</protein>
<proteinExistence type="predicted"/>
<dbReference type="EMBL" id="UINC01193214">
    <property type="protein sequence ID" value="SVE08713.1"/>
    <property type="molecule type" value="Genomic_DNA"/>
</dbReference>